<accession>A0A922EEQ0</accession>
<dbReference type="EMBL" id="CM031831">
    <property type="protein sequence ID" value="KAG6702271.1"/>
    <property type="molecule type" value="Genomic_DNA"/>
</dbReference>
<proteinExistence type="predicted"/>
<sequence length="144" mass="16944">MAVSFRLGLLLDIWLLHEYGVQKSWTKLRTVGPRRGYLRPLESWKNDALFLQTYFGRLVLYEPSTEQMTDLHIDREIRTMQAITYIENLVSLKQRRTGPFLKVIEVSSSIPIRFHTEFRCLDHIFCLLFSTDIRSSYSTLVVSL</sequence>
<protein>
    <recommendedName>
        <fullName evidence="4">Maturase K</fullName>
    </recommendedName>
</protein>
<keyword evidence="1" id="KW-0732">Signal</keyword>
<evidence type="ECO:0000313" key="2">
    <source>
        <dbReference type="EMBL" id="KAG6702271.1"/>
    </source>
</evidence>
<dbReference type="Proteomes" id="UP000811246">
    <property type="component" value="Chromosome 7"/>
</dbReference>
<evidence type="ECO:0008006" key="4">
    <source>
        <dbReference type="Google" id="ProtNLM"/>
    </source>
</evidence>
<reference evidence="2" key="1">
    <citation type="submission" date="2021-01" db="EMBL/GenBank/DDBJ databases">
        <authorList>
            <person name="Lovell J.T."/>
            <person name="Bentley N."/>
            <person name="Bhattarai G."/>
            <person name="Jenkins J.W."/>
            <person name="Sreedasyam A."/>
            <person name="Alarcon Y."/>
            <person name="Bock C."/>
            <person name="Boston L."/>
            <person name="Carlson J."/>
            <person name="Cervantes K."/>
            <person name="Clermont K."/>
            <person name="Krom N."/>
            <person name="Kubenka K."/>
            <person name="Mamidi S."/>
            <person name="Mattison C."/>
            <person name="Monteros M."/>
            <person name="Pisani C."/>
            <person name="Plott C."/>
            <person name="Rajasekar S."/>
            <person name="Rhein H.S."/>
            <person name="Rohla C."/>
            <person name="Song M."/>
            <person name="Hilaire R.S."/>
            <person name="Shu S."/>
            <person name="Wells L."/>
            <person name="Wang X."/>
            <person name="Webber J."/>
            <person name="Heerema R.J."/>
            <person name="Klein P."/>
            <person name="Conner P."/>
            <person name="Grauke L."/>
            <person name="Grimwood J."/>
            <person name="Schmutz J."/>
            <person name="Randall J.J."/>
        </authorList>
    </citation>
    <scope>NUCLEOTIDE SEQUENCE</scope>
    <source>
        <tissue evidence="2">Leaf</tissue>
    </source>
</reference>
<gene>
    <name evidence="2" type="ORF">I3842_07G025500</name>
</gene>
<name>A0A922EEQ0_CARIL</name>
<dbReference type="AlphaFoldDB" id="A0A922EEQ0"/>
<organism evidence="2 3">
    <name type="scientific">Carya illinoinensis</name>
    <name type="common">Pecan</name>
    <dbReference type="NCBI Taxonomy" id="32201"/>
    <lineage>
        <taxon>Eukaryota</taxon>
        <taxon>Viridiplantae</taxon>
        <taxon>Streptophyta</taxon>
        <taxon>Embryophyta</taxon>
        <taxon>Tracheophyta</taxon>
        <taxon>Spermatophyta</taxon>
        <taxon>Magnoliopsida</taxon>
        <taxon>eudicotyledons</taxon>
        <taxon>Gunneridae</taxon>
        <taxon>Pentapetalae</taxon>
        <taxon>rosids</taxon>
        <taxon>fabids</taxon>
        <taxon>Fagales</taxon>
        <taxon>Juglandaceae</taxon>
        <taxon>Carya</taxon>
    </lineage>
</organism>
<feature type="signal peptide" evidence="1">
    <location>
        <begin position="1"/>
        <end position="23"/>
    </location>
</feature>
<comment type="caution">
    <text evidence="2">The sequence shown here is derived from an EMBL/GenBank/DDBJ whole genome shotgun (WGS) entry which is preliminary data.</text>
</comment>
<evidence type="ECO:0000256" key="1">
    <source>
        <dbReference type="SAM" id="SignalP"/>
    </source>
</evidence>
<evidence type="ECO:0000313" key="3">
    <source>
        <dbReference type="Proteomes" id="UP000811246"/>
    </source>
</evidence>
<feature type="chain" id="PRO_5038036109" description="Maturase K" evidence="1">
    <location>
        <begin position="24"/>
        <end position="144"/>
    </location>
</feature>